<keyword evidence="2" id="KW-0813">Transport</keyword>
<dbReference type="Gene3D" id="1.20.1250.20">
    <property type="entry name" value="MFS general substrate transporter like domains"/>
    <property type="match status" value="1"/>
</dbReference>
<dbReference type="AlphaFoldDB" id="A0A0V0JAG7"/>
<feature type="transmembrane region" description="Helical" evidence="6">
    <location>
        <begin position="86"/>
        <end position="106"/>
    </location>
</feature>
<feature type="domain" description="Major facilitator superfamily (MFS) profile" evidence="7">
    <location>
        <begin position="1"/>
        <end position="140"/>
    </location>
</feature>
<dbReference type="InterPro" id="IPR036259">
    <property type="entry name" value="MFS_trans_sf"/>
</dbReference>
<protein>
    <submittedName>
        <fullName evidence="8">Glucose transporter type 1</fullName>
    </submittedName>
</protein>
<evidence type="ECO:0000256" key="5">
    <source>
        <dbReference type="ARBA" id="ARBA00023136"/>
    </source>
</evidence>
<accession>A0A0V0JAG7</accession>
<keyword evidence="4 6" id="KW-1133">Transmembrane helix</keyword>
<dbReference type="InterPro" id="IPR003663">
    <property type="entry name" value="Sugar/inositol_transpt"/>
</dbReference>
<feature type="transmembrane region" description="Helical" evidence="6">
    <location>
        <begin position="20"/>
        <end position="42"/>
    </location>
</feature>
<dbReference type="SUPFAM" id="SSF103473">
    <property type="entry name" value="MFS general substrate transporter"/>
    <property type="match status" value="1"/>
</dbReference>
<organism evidence="8">
    <name type="scientific">Schistocephalus solidus</name>
    <name type="common">Tapeworm</name>
    <dbReference type="NCBI Taxonomy" id="70667"/>
    <lineage>
        <taxon>Eukaryota</taxon>
        <taxon>Metazoa</taxon>
        <taxon>Spiralia</taxon>
        <taxon>Lophotrochozoa</taxon>
        <taxon>Platyhelminthes</taxon>
        <taxon>Cestoda</taxon>
        <taxon>Eucestoda</taxon>
        <taxon>Diphyllobothriidea</taxon>
        <taxon>Diphyllobothriidae</taxon>
        <taxon>Schistocephalus</taxon>
    </lineage>
</organism>
<dbReference type="PROSITE" id="PS00216">
    <property type="entry name" value="SUGAR_TRANSPORT_1"/>
    <property type="match status" value="1"/>
</dbReference>
<evidence type="ECO:0000256" key="4">
    <source>
        <dbReference type="ARBA" id="ARBA00022989"/>
    </source>
</evidence>
<dbReference type="EMBL" id="GEEE01015421">
    <property type="protein sequence ID" value="JAP47804.1"/>
    <property type="molecule type" value="Transcribed_RNA"/>
</dbReference>
<evidence type="ECO:0000256" key="6">
    <source>
        <dbReference type="SAM" id="Phobius"/>
    </source>
</evidence>
<gene>
    <name evidence="8" type="primary">GTR1</name>
    <name evidence="8" type="ORF">TR144024</name>
</gene>
<dbReference type="PANTHER" id="PTHR23503">
    <property type="entry name" value="SOLUTE CARRIER FAMILY 2"/>
    <property type="match status" value="1"/>
</dbReference>
<name>A0A0V0JAG7_SCHSO</name>
<dbReference type="InterPro" id="IPR005828">
    <property type="entry name" value="MFS_sugar_transport-like"/>
</dbReference>
<proteinExistence type="predicted"/>
<dbReference type="GO" id="GO:0016020">
    <property type="term" value="C:membrane"/>
    <property type="evidence" value="ECO:0007669"/>
    <property type="project" value="UniProtKB-SubCell"/>
</dbReference>
<dbReference type="Pfam" id="PF00083">
    <property type="entry name" value="Sugar_tr"/>
    <property type="match status" value="1"/>
</dbReference>
<keyword evidence="3 6" id="KW-0812">Transmembrane</keyword>
<evidence type="ECO:0000256" key="1">
    <source>
        <dbReference type="ARBA" id="ARBA00004141"/>
    </source>
</evidence>
<dbReference type="InterPro" id="IPR020846">
    <property type="entry name" value="MFS_dom"/>
</dbReference>
<feature type="transmembrane region" description="Helical" evidence="6">
    <location>
        <begin position="118"/>
        <end position="136"/>
    </location>
</feature>
<dbReference type="EMBL" id="GEEE01000558">
    <property type="protein sequence ID" value="JAP62667.1"/>
    <property type="molecule type" value="Transcribed_RNA"/>
</dbReference>
<evidence type="ECO:0000256" key="2">
    <source>
        <dbReference type="ARBA" id="ARBA00022448"/>
    </source>
</evidence>
<dbReference type="PROSITE" id="PS50850">
    <property type="entry name" value="MFS"/>
    <property type="match status" value="1"/>
</dbReference>
<dbReference type="InterPro" id="IPR005829">
    <property type="entry name" value="Sugar_transporter_CS"/>
</dbReference>
<dbReference type="PANTHER" id="PTHR23503:SF8">
    <property type="entry name" value="FACILITATED GLUCOSE TRANSPORTER PROTEIN 1"/>
    <property type="match status" value="1"/>
</dbReference>
<dbReference type="GO" id="GO:0015149">
    <property type="term" value="F:hexose transmembrane transporter activity"/>
    <property type="evidence" value="ECO:0007669"/>
    <property type="project" value="TreeGrafter"/>
</dbReference>
<evidence type="ECO:0000259" key="7">
    <source>
        <dbReference type="PROSITE" id="PS50850"/>
    </source>
</evidence>
<reference evidence="8" key="1">
    <citation type="submission" date="2016-01" db="EMBL/GenBank/DDBJ databases">
        <title>Reference transcriptome for the parasite Schistocephalus solidus: insights into the molecular evolution of parasitism.</title>
        <authorList>
            <person name="Hebert F.O."/>
            <person name="Grambauer S."/>
            <person name="Barber I."/>
            <person name="Landry C.R."/>
            <person name="Aubin-Horth N."/>
        </authorList>
    </citation>
    <scope>NUCLEOTIDE SEQUENCE</scope>
</reference>
<evidence type="ECO:0000256" key="3">
    <source>
        <dbReference type="ARBA" id="ARBA00022692"/>
    </source>
</evidence>
<sequence>MVIVTLISIFLIERLGRRKLLLPGLGIMFACTILITIGLAVRSSNQNVVYLAIASIYVFVGGFAIGPGSIPWFIVAEMFVQETRDAAILVTVLVNWISQIIVSLGYMQLLAYLKDFSFIPFTVLLAIFIALLYRYLPETNGRSPREVEEDFLKATTRGLSPVSSQNVQEVDRRHGKSSDALVLGY</sequence>
<feature type="transmembrane region" description="Helical" evidence="6">
    <location>
        <begin position="48"/>
        <end position="74"/>
    </location>
</feature>
<keyword evidence="5 6" id="KW-0472">Membrane</keyword>
<evidence type="ECO:0000313" key="8">
    <source>
        <dbReference type="EMBL" id="JAP62667.1"/>
    </source>
</evidence>
<dbReference type="PRINTS" id="PR00171">
    <property type="entry name" value="SUGRTRNSPORT"/>
</dbReference>
<dbReference type="InterPro" id="IPR045263">
    <property type="entry name" value="GLUT"/>
</dbReference>
<keyword evidence="8" id="KW-0762">Sugar transport</keyword>
<comment type="subcellular location">
    <subcellularLocation>
        <location evidence="1">Membrane</location>
        <topology evidence="1">Multi-pass membrane protein</topology>
    </subcellularLocation>
</comment>
<dbReference type="EMBL" id="GEEE01007146">
    <property type="protein sequence ID" value="JAP56079.1"/>
    <property type="molecule type" value="Transcribed_RNA"/>
</dbReference>